<keyword evidence="1" id="KW-0808">Transferase</keyword>
<dbReference type="Proteomes" id="UP000868349">
    <property type="component" value="Unassembled WGS sequence"/>
</dbReference>
<sequence length="47" mass="5562">MCSCLMRRERLLRPTKSCKFNILHKPRRPDKRSASGNFVFVISLRPD</sequence>
<name>A0A1S9JQD2_SHIBO</name>
<organism evidence="1">
    <name type="scientific">Shigella boydii</name>
    <dbReference type="NCBI Taxonomy" id="621"/>
    <lineage>
        <taxon>Bacteria</taxon>
        <taxon>Pseudomonadati</taxon>
        <taxon>Pseudomonadota</taxon>
        <taxon>Gammaproteobacteria</taxon>
        <taxon>Enterobacterales</taxon>
        <taxon>Enterobacteriaceae</taxon>
        <taxon>Shigella</taxon>
    </lineage>
</organism>
<dbReference type="AlphaFoldDB" id="A0A1S9JQD2"/>
<dbReference type="GO" id="GO:0016740">
    <property type="term" value="F:transferase activity"/>
    <property type="evidence" value="ECO:0007669"/>
    <property type="project" value="UniProtKB-KW"/>
</dbReference>
<evidence type="ECO:0000313" key="1">
    <source>
        <dbReference type="EMBL" id="OOO85145.1"/>
    </source>
</evidence>
<proteinExistence type="predicted"/>
<comment type="caution">
    <text evidence="1">The sequence shown here is derived from an EMBL/GenBank/DDBJ whole genome shotgun (WGS) entry which is preliminary data.</text>
</comment>
<gene>
    <name evidence="1" type="ORF">AJR17_000280</name>
</gene>
<protein>
    <submittedName>
        <fullName evidence="1">Phosphopantetheinyl transferase</fullName>
    </submittedName>
</protein>
<dbReference type="EMBL" id="MSJS02000003">
    <property type="protein sequence ID" value="OOO85145.1"/>
    <property type="molecule type" value="Genomic_DNA"/>
</dbReference>
<reference evidence="1" key="1">
    <citation type="submission" date="2017-02" db="EMBL/GenBank/DDBJ databases">
        <title>Shigella draft genomes.</title>
        <authorList>
            <person name="Weis A.M."/>
            <person name="Weimer B.C."/>
            <person name="Gilpin B."/>
        </authorList>
    </citation>
    <scope>NUCLEOTIDE SEQUENCE [LARGE SCALE GENOMIC DNA]</scope>
    <source>
        <strain evidence="1">BCW_4868</strain>
    </source>
</reference>
<accession>A0A1S9JQD2</accession>